<dbReference type="Proteomes" id="UP000319771">
    <property type="component" value="Unassembled WGS sequence"/>
</dbReference>
<evidence type="ECO:0000313" key="2">
    <source>
        <dbReference type="EMBL" id="TMQ73745.1"/>
    </source>
</evidence>
<dbReference type="EMBL" id="VBPB01000045">
    <property type="protein sequence ID" value="TMQ73745.1"/>
    <property type="molecule type" value="Genomic_DNA"/>
</dbReference>
<accession>A0A538UCW4</accession>
<dbReference type="AlphaFoldDB" id="A0A538UCW4"/>
<evidence type="ECO:0000259" key="1">
    <source>
        <dbReference type="Pfam" id="PF01636"/>
    </source>
</evidence>
<dbReference type="SUPFAM" id="SSF56112">
    <property type="entry name" value="Protein kinase-like (PK-like)"/>
    <property type="match status" value="1"/>
</dbReference>
<dbReference type="Pfam" id="PF01636">
    <property type="entry name" value="APH"/>
    <property type="match status" value="1"/>
</dbReference>
<dbReference type="Gene3D" id="3.90.1200.10">
    <property type="match status" value="1"/>
</dbReference>
<dbReference type="InterPro" id="IPR002575">
    <property type="entry name" value="Aminoglycoside_PTrfase"/>
</dbReference>
<gene>
    <name evidence="2" type="ORF">E6K81_03115</name>
</gene>
<evidence type="ECO:0000313" key="3">
    <source>
        <dbReference type="Proteomes" id="UP000319771"/>
    </source>
</evidence>
<sequence>MGTVEPRGHEGEATHDDEELRRWLQDEIAARLRTGTKIVALRRRPASEHSSHRCEVVTLQWDGGETTDVFLKDCASSSLLKDDLPACRERELRVYRDVLVDADLGTPRYHGSLWNESPPRFVLALEFVPGDRLHWCDQDSLVAAAAWLGRMQAYFLRHPMRSGPSPFLTRHDSEFFRSYAARATRAVSEVFPSLGGRLAEDVAGYDRFIAIMTRGPVTLVHGSFRKSHVLVGTVPDGIRVCPIDWEQAALGSPLYDLAFITDGCDPLLLKRMCGAYRDALAMHGAPPPDEEEMQRLLPCFHLHKILLALSRSKDWGYKEKNVHRLVESARNLVRALADRTSGGWLA</sequence>
<protein>
    <recommendedName>
        <fullName evidence="1">Aminoglycoside phosphotransferase domain-containing protein</fullName>
    </recommendedName>
</protein>
<proteinExistence type="predicted"/>
<feature type="domain" description="Aminoglycoside phosphotransferase" evidence="1">
    <location>
        <begin position="68"/>
        <end position="276"/>
    </location>
</feature>
<organism evidence="2 3">
    <name type="scientific">Eiseniibacteriota bacterium</name>
    <dbReference type="NCBI Taxonomy" id="2212470"/>
    <lineage>
        <taxon>Bacteria</taxon>
        <taxon>Candidatus Eiseniibacteriota</taxon>
    </lineage>
</organism>
<reference evidence="2 3" key="1">
    <citation type="journal article" date="2019" name="Nat. Microbiol.">
        <title>Mediterranean grassland soil C-N compound turnover is dependent on rainfall and depth, and is mediated by genomically divergent microorganisms.</title>
        <authorList>
            <person name="Diamond S."/>
            <person name="Andeer P.F."/>
            <person name="Li Z."/>
            <person name="Crits-Christoph A."/>
            <person name="Burstein D."/>
            <person name="Anantharaman K."/>
            <person name="Lane K.R."/>
            <person name="Thomas B.C."/>
            <person name="Pan C."/>
            <person name="Northen T.R."/>
            <person name="Banfield J.F."/>
        </authorList>
    </citation>
    <scope>NUCLEOTIDE SEQUENCE [LARGE SCALE GENOMIC DNA]</scope>
    <source>
        <strain evidence="2">WS_11</strain>
    </source>
</reference>
<comment type="caution">
    <text evidence="2">The sequence shown here is derived from an EMBL/GenBank/DDBJ whole genome shotgun (WGS) entry which is preliminary data.</text>
</comment>
<dbReference type="InterPro" id="IPR011009">
    <property type="entry name" value="Kinase-like_dom_sf"/>
</dbReference>
<name>A0A538UCW4_UNCEI</name>